<dbReference type="HOGENOM" id="CLU_014673_0_2_6"/>
<dbReference type="PANTHER" id="PTHR11142">
    <property type="entry name" value="PSEUDOURIDYLATE SYNTHASE"/>
    <property type="match status" value="1"/>
</dbReference>
<comment type="subunit">
    <text evidence="4">Homodimer.</text>
</comment>
<evidence type="ECO:0000256" key="4">
    <source>
        <dbReference type="HAMAP-Rule" id="MF_00171"/>
    </source>
</evidence>
<evidence type="ECO:0000256" key="3">
    <source>
        <dbReference type="ARBA" id="ARBA00023235"/>
    </source>
</evidence>
<evidence type="ECO:0000313" key="10">
    <source>
        <dbReference type="Proteomes" id="UP000017640"/>
    </source>
</evidence>
<comment type="caution">
    <text evidence="4">Lacks conserved residue(s) required for the propagation of feature annotation.</text>
</comment>
<accession>U5T4D9</accession>
<reference evidence="9 10" key="1">
    <citation type="journal article" date="2013" name="BMC Genomics">
        <title>Genomes of "Spiribacter", a streamlined, successful halophilic bacterium.</title>
        <authorList>
            <person name="Lopez-Perez M."/>
            <person name="Ghai R."/>
            <person name="Leon M.J."/>
            <person name="Rodriguez-Olmos A."/>
            <person name="Copa-Patino J.L."/>
            <person name="Soliveri J."/>
            <person name="Sanchez-Porro C."/>
            <person name="Ventosa A."/>
            <person name="Rodriguez-Valera F."/>
        </authorList>
    </citation>
    <scope>NUCLEOTIDE SEQUENCE [LARGE SCALE GENOMIC DNA]</scope>
    <source>
        <strain evidence="9 10">UAH-SP71</strain>
    </source>
</reference>
<dbReference type="GO" id="GO:0031119">
    <property type="term" value="P:tRNA pseudouridine synthesis"/>
    <property type="evidence" value="ECO:0007669"/>
    <property type="project" value="UniProtKB-UniRule"/>
</dbReference>
<dbReference type="NCBIfam" id="TIGR00071">
    <property type="entry name" value="hisT_truA"/>
    <property type="match status" value="1"/>
</dbReference>
<name>U5T4D9_9GAMM</name>
<feature type="domain" description="Pseudouridine synthase I TruA alpha/beta" evidence="8">
    <location>
        <begin position="143"/>
        <end position="245"/>
    </location>
</feature>
<dbReference type="Gene3D" id="3.30.70.580">
    <property type="entry name" value="Pseudouridine synthase I, catalytic domain, N-terminal subdomain"/>
    <property type="match status" value="1"/>
</dbReference>
<dbReference type="GO" id="GO:0003723">
    <property type="term" value="F:RNA binding"/>
    <property type="evidence" value="ECO:0007669"/>
    <property type="project" value="InterPro"/>
</dbReference>
<dbReference type="AlphaFoldDB" id="U5T4D9"/>
<dbReference type="OrthoDB" id="9811823at2"/>
<gene>
    <name evidence="4" type="primary">truA</name>
    <name evidence="9" type="ORF">SPICUR_07230</name>
</gene>
<dbReference type="eggNOG" id="COG0101">
    <property type="taxonomic scope" value="Bacteria"/>
</dbReference>
<feature type="domain" description="Pseudouridine synthase I TruA alpha/beta" evidence="8">
    <location>
        <begin position="8"/>
        <end position="96"/>
    </location>
</feature>
<dbReference type="PIRSF" id="PIRSF001430">
    <property type="entry name" value="tRNA_psdUrid_synth"/>
    <property type="match status" value="1"/>
</dbReference>
<feature type="binding site" evidence="4 6">
    <location>
        <position position="110"/>
    </location>
    <ligand>
        <name>substrate</name>
    </ligand>
</feature>
<dbReference type="InterPro" id="IPR020103">
    <property type="entry name" value="PsdUridine_synth_cat_dom_sf"/>
</dbReference>
<evidence type="ECO:0000256" key="1">
    <source>
        <dbReference type="ARBA" id="ARBA00009375"/>
    </source>
</evidence>
<keyword evidence="3 4" id="KW-0413">Isomerase</keyword>
<evidence type="ECO:0000313" key="9">
    <source>
        <dbReference type="EMBL" id="AGY92409.1"/>
    </source>
</evidence>
<keyword evidence="10" id="KW-1185">Reference proteome</keyword>
<evidence type="ECO:0000256" key="7">
    <source>
        <dbReference type="RuleBase" id="RU003792"/>
    </source>
</evidence>
<dbReference type="KEGG" id="spiu:SPICUR_07230"/>
<keyword evidence="2 4" id="KW-0819">tRNA processing</keyword>
<comment type="function">
    <text evidence="4">Formation of pseudouridine at positions 38, 39 and 40 in the anticodon stem and loop of transfer RNAs.</text>
</comment>
<comment type="catalytic activity">
    <reaction evidence="4 7">
        <text>uridine(38/39/40) in tRNA = pseudouridine(38/39/40) in tRNA</text>
        <dbReference type="Rhea" id="RHEA:22376"/>
        <dbReference type="Rhea" id="RHEA-COMP:10085"/>
        <dbReference type="Rhea" id="RHEA-COMP:10087"/>
        <dbReference type="ChEBI" id="CHEBI:65314"/>
        <dbReference type="ChEBI" id="CHEBI:65315"/>
        <dbReference type="EC" id="5.4.99.12"/>
    </reaction>
</comment>
<comment type="similarity">
    <text evidence="1 4 7">Belongs to the tRNA pseudouridine synthase TruA family.</text>
</comment>
<dbReference type="InterPro" id="IPR020097">
    <property type="entry name" value="PsdUridine_synth_TruA_a/b_dom"/>
</dbReference>
<evidence type="ECO:0000256" key="5">
    <source>
        <dbReference type="PIRSR" id="PIRSR001430-1"/>
    </source>
</evidence>
<dbReference type="InterPro" id="IPR001406">
    <property type="entry name" value="PsdUridine_synth_TruA"/>
</dbReference>
<dbReference type="RefSeq" id="WP_023367546.1">
    <property type="nucleotide sequence ID" value="NC_022664.1"/>
</dbReference>
<evidence type="ECO:0000256" key="2">
    <source>
        <dbReference type="ARBA" id="ARBA00022694"/>
    </source>
</evidence>
<dbReference type="PATRIC" id="fig|1335757.3.peg.1415"/>
<dbReference type="Pfam" id="PF01416">
    <property type="entry name" value="PseudoU_synth_1"/>
    <property type="match status" value="2"/>
</dbReference>
<proteinExistence type="inferred from homology"/>
<dbReference type="Proteomes" id="UP000017640">
    <property type="component" value="Chromosome"/>
</dbReference>
<dbReference type="PANTHER" id="PTHR11142:SF0">
    <property type="entry name" value="TRNA PSEUDOURIDINE SYNTHASE-LIKE 1"/>
    <property type="match status" value="1"/>
</dbReference>
<evidence type="ECO:0000256" key="6">
    <source>
        <dbReference type="PIRSR" id="PIRSR001430-2"/>
    </source>
</evidence>
<feature type="active site" description="Nucleophile" evidence="4 5">
    <location>
        <position position="52"/>
    </location>
</feature>
<dbReference type="InterPro" id="IPR020094">
    <property type="entry name" value="TruA/RsuA/RluB/E/F_N"/>
</dbReference>
<dbReference type="EMBL" id="CP005990">
    <property type="protein sequence ID" value="AGY92409.1"/>
    <property type="molecule type" value="Genomic_DNA"/>
</dbReference>
<dbReference type="SUPFAM" id="SSF55120">
    <property type="entry name" value="Pseudouridine synthase"/>
    <property type="match status" value="1"/>
</dbReference>
<dbReference type="InterPro" id="IPR020095">
    <property type="entry name" value="PsdUridine_synth_TruA_C"/>
</dbReference>
<protein>
    <recommendedName>
        <fullName evidence="4">tRNA pseudouridine synthase A</fullName>
        <ecNumber evidence="4">5.4.99.12</ecNumber>
    </recommendedName>
    <alternativeName>
        <fullName evidence="4">tRNA pseudouridine(38-40) synthase</fullName>
    </alternativeName>
    <alternativeName>
        <fullName evidence="4">tRNA pseudouridylate synthase I</fullName>
    </alternativeName>
    <alternativeName>
        <fullName evidence="4">tRNA-uridine isomerase I</fullName>
    </alternativeName>
</protein>
<dbReference type="EC" id="5.4.99.12" evidence="4"/>
<evidence type="ECO:0000259" key="8">
    <source>
        <dbReference type="Pfam" id="PF01416"/>
    </source>
</evidence>
<dbReference type="FunFam" id="3.30.70.580:FF:000001">
    <property type="entry name" value="tRNA pseudouridine synthase A"/>
    <property type="match status" value="1"/>
</dbReference>
<dbReference type="CDD" id="cd02570">
    <property type="entry name" value="PseudoU_synth_EcTruA"/>
    <property type="match status" value="1"/>
</dbReference>
<organism evidence="9 10">
    <name type="scientific">Spiribacter curvatus</name>
    <dbReference type="NCBI Taxonomy" id="1335757"/>
    <lineage>
        <taxon>Bacteria</taxon>
        <taxon>Pseudomonadati</taxon>
        <taxon>Pseudomonadota</taxon>
        <taxon>Gammaproteobacteria</taxon>
        <taxon>Chromatiales</taxon>
        <taxon>Ectothiorhodospiraceae</taxon>
        <taxon>Spiribacter</taxon>
    </lineage>
</organism>
<dbReference type="STRING" id="1335757.SPICUR_07230"/>
<dbReference type="HAMAP" id="MF_00171">
    <property type="entry name" value="TruA"/>
    <property type="match status" value="1"/>
</dbReference>
<dbReference type="GO" id="GO:0160147">
    <property type="term" value="F:tRNA pseudouridine(38-40) synthase activity"/>
    <property type="evidence" value="ECO:0007669"/>
    <property type="project" value="UniProtKB-EC"/>
</dbReference>
<dbReference type="Gene3D" id="3.30.70.660">
    <property type="entry name" value="Pseudouridine synthase I, catalytic domain, C-terminal subdomain"/>
    <property type="match status" value="1"/>
</dbReference>
<sequence length="266" mass="28908">MTRLAIGVEYDGSGYSGWQRQRHADSVQVRLDQALSAVACHPVQTVAAGRTDAGVHACEQVVHFDTDASRPDRAWVKGVNAHLPADIGVRWVAHPGNGFDARRSGVSRAYRYLLIDSPERPVLLRDRVGWTFRALDAGPMQQAAEALLGEHDFSSFRASACQAQHPLRRVETLTVRRRQGLVVVDIQANAFLHHMVRNIVGTLMPVGAGERSVDWVGGVLAARDRRRAGITAPAAGLYMVGVRYPARFGLPDPPAGPIFAPAWGDG</sequence>